<keyword evidence="4 5" id="KW-0472">Membrane</keyword>
<proteinExistence type="predicted"/>
<dbReference type="Proteomes" id="UP001347796">
    <property type="component" value="Unassembled WGS sequence"/>
</dbReference>
<dbReference type="GO" id="GO:0005886">
    <property type="term" value="C:plasma membrane"/>
    <property type="evidence" value="ECO:0007669"/>
    <property type="project" value="TreeGrafter"/>
</dbReference>
<feature type="transmembrane region" description="Helical" evidence="5">
    <location>
        <begin position="7"/>
        <end position="29"/>
    </location>
</feature>
<dbReference type="Pfam" id="PF00822">
    <property type="entry name" value="PMP22_Claudin"/>
    <property type="match status" value="1"/>
</dbReference>
<evidence type="ECO:0000256" key="5">
    <source>
        <dbReference type="SAM" id="Phobius"/>
    </source>
</evidence>
<keyword evidence="2 5" id="KW-0812">Transmembrane</keyword>
<reference evidence="6 7" key="1">
    <citation type="submission" date="2024-01" db="EMBL/GenBank/DDBJ databases">
        <title>The genome of the rayed Mediterranean limpet Patella caerulea (Linnaeus, 1758).</title>
        <authorList>
            <person name="Anh-Thu Weber A."/>
            <person name="Halstead-Nussloch G."/>
        </authorList>
    </citation>
    <scope>NUCLEOTIDE SEQUENCE [LARGE SCALE GENOMIC DNA]</scope>
    <source>
        <strain evidence="6">AATW-2023a</strain>
        <tissue evidence="6">Whole specimen</tissue>
    </source>
</reference>
<dbReference type="InterPro" id="IPR004031">
    <property type="entry name" value="PMP22/EMP/MP20/Claudin"/>
</dbReference>
<keyword evidence="7" id="KW-1185">Reference proteome</keyword>
<evidence type="ECO:0000256" key="1">
    <source>
        <dbReference type="ARBA" id="ARBA00004141"/>
    </source>
</evidence>
<evidence type="ECO:0000313" key="7">
    <source>
        <dbReference type="Proteomes" id="UP001347796"/>
    </source>
</evidence>
<feature type="transmembrane region" description="Helical" evidence="5">
    <location>
        <begin position="64"/>
        <end position="87"/>
    </location>
</feature>
<evidence type="ECO:0000313" key="6">
    <source>
        <dbReference type="EMBL" id="KAK6168014.1"/>
    </source>
</evidence>
<dbReference type="EMBL" id="JAZGQO010000018">
    <property type="protein sequence ID" value="KAK6168014.1"/>
    <property type="molecule type" value="Genomic_DNA"/>
</dbReference>
<dbReference type="Gene3D" id="1.20.140.150">
    <property type="match status" value="1"/>
</dbReference>
<comment type="caution">
    <text evidence="6">The sequence shown here is derived from an EMBL/GenBank/DDBJ whole genome shotgun (WGS) entry which is preliminary data.</text>
</comment>
<keyword evidence="3 5" id="KW-1133">Transmembrane helix</keyword>
<evidence type="ECO:0000256" key="4">
    <source>
        <dbReference type="ARBA" id="ARBA00023136"/>
    </source>
</evidence>
<feature type="transmembrane region" description="Helical" evidence="5">
    <location>
        <begin position="132"/>
        <end position="157"/>
    </location>
</feature>
<dbReference type="AlphaFoldDB" id="A0AAN8GJD9"/>
<comment type="subcellular location">
    <subcellularLocation>
        <location evidence="1">Membrane</location>
        <topology evidence="1">Multi-pass membrane protein</topology>
    </subcellularLocation>
</comment>
<dbReference type="PANTHER" id="PTHR10671:SF108">
    <property type="entry name" value="CLAUDIN FAMILY PROTEIN-RELATED"/>
    <property type="match status" value="1"/>
</dbReference>
<organism evidence="6 7">
    <name type="scientific">Patella caerulea</name>
    <name type="common">Rayed Mediterranean limpet</name>
    <dbReference type="NCBI Taxonomy" id="87958"/>
    <lineage>
        <taxon>Eukaryota</taxon>
        <taxon>Metazoa</taxon>
        <taxon>Spiralia</taxon>
        <taxon>Lophotrochozoa</taxon>
        <taxon>Mollusca</taxon>
        <taxon>Gastropoda</taxon>
        <taxon>Patellogastropoda</taxon>
        <taxon>Patelloidea</taxon>
        <taxon>Patellidae</taxon>
        <taxon>Patella</taxon>
    </lineage>
</organism>
<evidence type="ECO:0000256" key="3">
    <source>
        <dbReference type="ARBA" id="ARBA00022989"/>
    </source>
</evidence>
<gene>
    <name evidence="6" type="ORF">SNE40_021923</name>
</gene>
<dbReference type="PANTHER" id="PTHR10671">
    <property type="entry name" value="EPITHELIAL MEMBRANE PROTEIN-RELATED"/>
    <property type="match status" value="1"/>
</dbReference>
<sequence length="167" mass="18193">MASRGYIAVTSVHILALIFQVVGFVTPYWQYGEYDKYFGLFRECTLAGDSYNCSNVDLGTSQGWVKATVSLEGLTILVQVLALLALIAYQCRNESRFHAAVAVVLLTVAGVIGLSGVTVYGYEADTTQAQIYWSFALEVVASVLNLIVAVFLTVIAFQQTGYVPINE</sequence>
<name>A0AAN8GJD9_PATCE</name>
<dbReference type="InterPro" id="IPR050579">
    <property type="entry name" value="PMP-22/EMP/MP20-like"/>
</dbReference>
<feature type="transmembrane region" description="Helical" evidence="5">
    <location>
        <begin position="99"/>
        <end position="120"/>
    </location>
</feature>
<evidence type="ECO:0000256" key="2">
    <source>
        <dbReference type="ARBA" id="ARBA00022692"/>
    </source>
</evidence>
<accession>A0AAN8GJD9</accession>
<protein>
    <submittedName>
        <fullName evidence="6">Uncharacterized protein</fullName>
    </submittedName>
</protein>